<dbReference type="AlphaFoldDB" id="A0A7K0BSZ8"/>
<reference evidence="2 3" key="1">
    <citation type="submission" date="2019-10" db="EMBL/GenBank/DDBJ databases">
        <title>Actinomadura rubteroloni sp. nov. and Actinomadura macrotermitis sp. nov., isolated from the gut of fungus growing-termite Macrotermes natalensis.</title>
        <authorList>
            <person name="Benndorf R."/>
            <person name="Martin K."/>
            <person name="Kuefner M."/>
            <person name="De Beer W."/>
            <person name="Kaster A.-K."/>
            <person name="Vollmers J."/>
            <person name="Poulsen M."/>
            <person name="Beemelmanns C."/>
        </authorList>
    </citation>
    <scope>NUCLEOTIDE SEQUENCE [LARGE SCALE GENOMIC DNA]</scope>
    <source>
        <strain evidence="2 3">RB68</strain>
    </source>
</reference>
<name>A0A7K0BSZ8_9ACTN</name>
<evidence type="ECO:0000313" key="2">
    <source>
        <dbReference type="EMBL" id="MQY04299.1"/>
    </source>
</evidence>
<dbReference type="Proteomes" id="UP000487268">
    <property type="component" value="Unassembled WGS sequence"/>
</dbReference>
<dbReference type="OrthoDB" id="3699238at2"/>
<dbReference type="RefSeq" id="WP_153532082.1">
    <property type="nucleotide sequence ID" value="NZ_WEGH01000001.1"/>
</dbReference>
<proteinExistence type="predicted"/>
<protein>
    <recommendedName>
        <fullName evidence="4">SH3 domain-containing protein</fullName>
    </recommendedName>
</protein>
<feature type="chain" id="PRO_5029894288" description="SH3 domain-containing protein" evidence="1">
    <location>
        <begin position="31"/>
        <end position="111"/>
    </location>
</feature>
<accession>A0A7K0BSZ8</accession>
<comment type="caution">
    <text evidence="2">The sequence shown here is derived from an EMBL/GenBank/DDBJ whole genome shotgun (WGS) entry which is preliminary data.</text>
</comment>
<keyword evidence="3" id="KW-1185">Reference proteome</keyword>
<evidence type="ECO:0000313" key="3">
    <source>
        <dbReference type="Proteomes" id="UP000487268"/>
    </source>
</evidence>
<dbReference type="EMBL" id="WEGH01000001">
    <property type="protein sequence ID" value="MQY04299.1"/>
    <property type="molecule type" value="Genomic_DNA"/>
</dbReference>
<sequence length="111" mass="11531">MFKTSTLMKAALMAGGLFSPVVLTSGVAQAAAPAQAAATCYARALYGNTPIYQSTSTSSTKVGNMVQGQLTSSSCSQTVGGFYTACGSYSNYWVRLTYVGWVKAACVSIEL</sequence>
<keyword evidence="1" id="KW-0732">Signal</keyword>
<gene>
    <name evidence="2" type="ORF">ACRB68_23500</name>
</gene>
<evidence type="ECO:0000256" key="1">
    <source>
        <dbReference type="SAM" id="SignalP"/>
    </source>
</evidence>
<evidence type="ECO:0008006" key="4">
    <source>
        <dbReference type="Google" id="ProtNLM"/>
    </source>
</evidence>
<organism evidence="2 3">
    <name type="scientific">Actinomadura macrotermitis</name>
    <dbReference type="NCBI Taxonomy" id="2585200"/>
    <lineage>
        <taxon>Bacteria</taxon>
        <taxon>Bacillati</taxon>
        <taxon>Actinomycetota</taxon>
        <taxon>Actinomycetes</taxon>
        <taxon>Streptosporangiales</taxon>
        <taxon>Thermomonosporaceae</taxon>
        <taxon>Actinomadura</taxon>
    </lineage>
</organism>
<feature type="signal peptide" evidence="1">
    <location>
        <begin position="1"/>
        <end position="30"/>
    </location>
</feature>